<evidence type="ECO:0000256" key="3">
    <source>
        <dbReference type="ARBA" id="ARBA00023125"/>
    </source>
</evidence>
<feature type="region of interest" description="Disordered" evidence="6">
    <location>
        <begin position="82"/>
        <end position="110"/>
    </location>
</feature>
<comment type="subcellular location">
    <subcellularLocation>
        <location evidence="1">Nucleus</location>
    </subcellularLocation>
</comment>
<evidence type="ECO:0000313" key="8">
    <source>
        <dbReference type="Proteomes" id="UP000504608"/>
    </source>
</evidence>
<dbReference type="PANTHER" id="PTHR31072:SF1">
    <property type="entry name" value="TRANSCRIPTION FACTOR TCP9"/>
    <property type="match status" value="1"/>
</dbReference>
<keyword evidence="3" id="KW-0238">DNA-binding</keyword>
<evidence type="ECO:0000256" key="1">
    <source>
        <dbReference type="ARBA" id="ARBA00004123"/>
    </source>
</evidence>
<dbReference type="Proteomes" id="UP000504608">
    <property type="component" value="Unplaced"/>
</dbReference>
<dbReference type="RefSeq" id="XP_023006234.1">
    <property type="nucleotide sequence ID" value="XM_023150466.1"/>
</dbReference>
<feature type="region of interest" description="Disordered" evidence="6">
    <location>
        <begin position="222"/>
        <end position="252"/>
    </location>
</feature>
<accession>A0A6J1L1L3</accession>
<feature type="compositionally biased region" description="Polar residues" evidence="6">
    <location>
        <begin position="381"/>
        <end position="390"/>
    </location>
</feature>
<name>A0A6J1L1L3_CUCMA</name>
<dbReference type="InterPro" id="IPR005333">
    <property type="entry name" value="Transcription_factor_TCP"/>
</dbReference>
<proteinExistence type="predicted"/>
<evidence type="ECO:0000256" key="5">
    <source>
        <dbReference type="ARBA" id="ARBA00023242"/>
    </source>
</evidence>
<keyword evidence="4" id="KW-0804">Transcription</keyword>
<dbReference type="GeneID" id="111499026"/>
<sequence>MASWELLEEEKGVGVGPSSPALTQHYWAPPFFVGPFPFHPSPNSSFFSQFLLFLSLNPLSQLLPLPSPPPSPLMADIHKQELDDDEDDDHHHSPPTHLCINNSDSSPMNLLPLAPKREHPDNDHETQVLKFTAEIPKTVSSIPPKRPSTKDRHTKVEGRGRRIRIPATCAARIFQLTRELGHKSDGETIRWLLERAEPAIIAATGTGTVPAIAMSVNGTLKIPTTTSSSNQDSTDQSASKKRRKRPTNSDYVDVNDAVSVSVSVSASASAPNGAVQAATVAGSPAVQQPFPPGFVPVWAIPSNAIIPGAVFMVPSVDCSSTRPQFFSFPTPAAPLINTTARPISTVPSKLHTSHIQANTTNQSSSTSNSSASKSESVMAPISSSTVPTNDKTTKQMLREFSLEIYDKEELQFMSRSSERMKTE</sequence>
<dbReference type="KEGG" id="cmax:111499026"/>
<gene>
    <name evidence="9" type="primary">LOC111499026</name>
</gene>
<feature type="domain" description="TCP" evidence="7">
    <location>
        <begin position="149"/>
        <end position="203"/>
    </location>
</feature>
<organism evidence="8 9">
    <name type="scientific">Cucurbita maxima</name>
    <name type="common">Pumpkin</name>
    <name type="synonym">Winter squash</name>
    <dbReference type="NCBI Taxonomy" id="3661"/>
    <lineage>
        <taxon>Eukaryota</taxon>
        <taxon>Viridiplantae</taxon>
        <taxon>Streptophyta</taxon>
        <taxon>Embryophyta</taxon>
        <taxon>Tracheophyta</taxon>
        <taxon>Spermatophyta</taxon>
        <taxon>Magnoliopsida</taxon>
        <taxon>eudicotyledons</taxon>
        <taxon>Gunneridae</taxon>
        <taxon>Pentapetalae</taxon>
        <taxon>rosids</taxon>
        <taxon>fabids</taxon>
        <taxon>Cucurbitales</taxon>
        <taxon>Cucurbitaceae</taxon>
        <taxon>Cucurbiteae</taxon>
        <taxon>Cucurbita</taxon>
    </lineage>
</organism>
<feature type="region of interest" description="Disordered" evidence="6">
    <location>
        <begin position="356"/>
        <end position="393"/>
    </location>
</feature>
<feature type="compositionally biased region" description="Basic and acidic residues" evidence="6">
    <location>
        <begin position="148"/>
        <end position="158"/>
    </location>
</feature>
<dbReference type="PROSITE" id="PS51369">
    <property type="entry name" value="TCP"/>
    <property type="match status" value="1"/>
</dbReference>
<feature type="region of interest" description="Disordered" evidence="6">
    <location>
        <begin position="139"/>
        <end position="158"/>
    </location>
</feature>
<dbReference type="InterPro" id="IPR017887">
    <property type="entry name" value="TF_TCP_subgr"/>
</dbReference>
<dbReference type="GO" id="GO:0043565">
    <property type="term" value="F:sequence-specific DNA binding"/>
    <property type="evidence" value="ECO:0007669"/>
    <property type="project" value="TreeGrafter"/>
</dbReference>
<dbReference type="Pfam" id="PF03634">
    <property type="entry name" value="TCP"/>
    <property type="match status" value="1"/>
</dbReference>
<dbReference type="GO" id="GO:0005634">
    <property type="term" value="C:nucleus"/>
    <property type="evidence" value="ECO:0007669"/>
    <property type="project" value="UniProtKB-SubCell"/>
</dbReference>
<feature type="compositionally biased region" description="Polar residues" evidence="6">
    <location>
        <begin position="99"/>
        <end position="108"/>
    </location>
</feature>
<evidence type="ECO:0000256" key="4">
    <source>
        <dbReference type="ARBA" id="ARBA00023163"/>
    </source>
</evidence>
<keyword evidence="5" id="KW-0539">Nucleus</keyword>
<evidence type="ECO:0000256" key="6">
    <source>
        <dbReference type="SAM" id="MobiDB-lite"/>
    </source>
</evidence>
<reference evidence="9" key="1">
    <citation type="submission" date="2025-08" db="UniProtKB">
        <authorList>
            <consortium name="RefSeq"/>
        </authorList>
    </citation>
    <scope>IDENTIFICATION</scope>
    <source>
        <tissue evidence="9">Young leaves</tissue>
    </source>
</reference>
<protein>
    <submittedName>
        <fullName evidence="9">Transcription factor TCP9-like</fullName>
    </submittedName>
</protein>
<keyword evidence="8" id="KW-1185">Reference proteome</keyword>
<feature type="compositionally biased region" description="Low complexity" evidence="6">
    <location>
        <begin position="358"/>
        <end position="376"/>
    </location>
</feature>
<dbReference type="AlphaFoldDB" id="A0A6J1L1L3"/>
<dbReference type="GO" id="GO:0003700">
    <property type="term" value="F:DNA-binding transcription factor activity"/>
    <property type="evidence" value="ECO:0007669"/>
    <property type="project" value="InterPro"/>
</dbReference>
<dbReference type="PANTHER" id="PTHR31072">
    <property type="entry name" value="TRANSCRIPTION FACTOR TCP4-RELATED"/>
    <property type="match status" value="1"/>
</dbReference>
<keyword evidence="2" id="KW-0805">Transcription regulation</keyword>
<dbReference type="OrthoDB" id="1928965at2759"/>
<evidence type="ECO:0000256" key="2">
    <source>
        <dbReference type="ARBA" id="ARBA00023015"/>
    </source>
</evidence>
<evidence type="ECO:0000313" key="9">
    <source>
        <dbReference type="RefSeq" id="XP_023006234.1"/>
    </source>
</evidence>
<evidence type="ECO:0000259" key="7">
    <source>
        <dbReference type="PROSITE" id="PS51369"/>
    </source>
</evidence>
<feature type="compositionally biased region" description="Low complexity" evidence="6">
    <location>
        <begin position="224"/>
        <end position="237"/>
    </location>
</feature>